<evidence type="ECO:0000313" key="1">
    <source>
        <dbReference type="EMBL" id="SIR99861.1"/>
    </source>
</evidence>
<dbReference type="Proteomes" id="UP000186914">
    <property type="component" value="Unassembled WGS sequence"/>
</dbReference>
<protein>
    <submittedName>
        <fullName evidence="1">Uncharacterized protein</fullName>
    </submittedName>
</protein>
<organism evidence="1 2">
    <name type="scientific">Haladaptatus litoreus</name>
    <dbReference type="NCBI Taxonomy" id="553468"/>
    <lineage>
        <taxon>Archaea</taxon>
        <taxon>Methanobacteriati</taxon>
        <taxon>Methanobacteriota</taxon>
        <taxon>Stenosarchaea group</taxon>
        <taxon>Halobacteria</taxon>
        <taxon>Halobacteriales</taxon>
        <taxon>Haladaptataceae</taxon>
        <taxon>Haladaptatus</taxon>
    </lineage>
</organism>
<sequence>MPLGYTTIEIPLSRKQAIRQYERDPVFKLVVERAAQAADVPEMDIVEGRYAREIHVPDRAVGIGERWGRQG</sequence>
<dbReference type="EMBL" id="FTNO01000009">
    <property type="protein sequence ID" value="SIR99861.1"/>
    <property type="molecule type" value="Genomic_DNA"/>
</dbReference>
<reference evidence="2" key="1">
    <citation type="submission" date="2017-01" db="EMBL/GenBank/DDBJ databases">
        <authorList>
            <person name="Varghese N."/>
            <person name="Submissions S."/>
        </authorList>
    </citation>
    <scope>NUCLEOTIDE SEQUENCE [LARGE SCALE GENOMIC DNA]</scope>
    <source>
        <strain evidence="2">CGMCC 1.7737</strain>
    </source>
</reference>
<gene>
    <name evidence="1" type="ORF">SAMN05421858_5072</name>
</gene>
<proteinExistence type="predicted"/>
<dbReference type="RefSeq" id="WP_076433716.1">
    <property type="nucleotide sequence ID" value="NZ_FTNO01000009.1"/>
</dbReference>
<evidence type="ECO:0000313" key="2">
    <source>
        <dbReference type="Proteomes" id="UP000186914"/>
    </source>
</evidence>
<keyword evidence="2" id="KW-1185">Reference proteome</keyword>
<accession>A0A1N7FHR0</accession>
<name>A0A1N7FHR0_9EURY</name>
<dbReference type="AlphaFoldDB" id="A0A1N7FHR0"/>